<comment type="caution">
    <text evidence="2">The sequence shown here is derived from an EMBL/GenBank/DDBJ whole genome shotgun (WGS) entry which is preliminary data.</text>
</comment>
<protein>
    <submittedName>
        <fullName evidence="2">Uncharacterized protein</fullName>
    </submittedName>
</protein>
<keyword evidence="1" id="KW-0812">Transmembrane</keyword>
<accession>A0A0F9UU42</accession>
<feature type="transmembrane region" description="Helical" evidence="1">
    <location>
        <begin position="12"/>
        <end position="34"/>
    </location>
</feature>
<name>A0A0F9UU42_9ZZZZ</name>
<reference evidence="2" key="1">
    <citation type="journal article" date="2015" name="Nature">
        <title>Complex archaea that bridge the gap between prokaryotes and eukaryotes.</title>
        <authorList>
            <person name="Spang A."/>
            <person name="Saw J.H."/>
            <person name="Jorgensen S.L."/>
            <person name="Zaremba-Niedzwiedzka K."/>
            <person name="Martijn J."/>
            <person name="Lind A.E."/>
            <person name="van Eijk R."/>
            <person name="Schleper C."/>
            <person name="Guy L."/>
            <person name="Ettema T.J."/>
        </authorList>
    </citation>
    <scope>NUCLEOTIDE SEQUENCE</scope>
</reference>
<organism evidence="2">
    <name type="scientific">marine sediment metagenome</name>
    <dbReference type="NCBI Taxonomy" id="412755"/>
    <lineage>
        <taxon>unclassified sequences</taxon>
        <taxon>metagenomes</taxon>
        <taxon>ecological metagenomes</taxon>
    </lineage>
</organism>
<dbReference type="AlphaFoldDB" id="A0A0F9UU42"/>
<sequence length="71" mass="7749">MQSCNGNKFVTYAKLLGYLLTLAALGAGVGTWGYSNTVSVPQFTEYKDGVSKSLGRMQKTLDDILIELRSK</sequence>
<keyword evidence="1" id="KW-1133">Transmembrane helix</keyword>
<dbReference type="EMBL" id="LAZR01000816">
    <property type="protein sequence ID" value="KKN57153.1"/>
    <property type="molecule type" value="Genomic_DNA"/>
</dbReference>
<proteinExistence type="predicted"/>
<evidence type="ECO:0000313" key="2">
    <source>
        <dbReference type="EMBL" id="KKN57153.1"/>
    </source>
</evidence>
<evidence type="ECO:0000256" key="1">
    <source>
        <dbReference type="SAM" id="Phobius"/>
    </source>
</evidence>
<keyword evidence="1" id="KW-0472">Membrane</keyword>
<gene>
    <name evidence="2" type="ORF">LCGC14_0564810</name>
</gene>